<dbReference type="Proteomes" id="UP000007015">
    <property type="component" value="Chromosome 6"/>
</dbReference>
<gene>
    <name evidence="2" type="ORF">OsI_22722</name>
</gene>
<feature type="region of interest" description="Disordered" evidence="1">
    <location>
        <begin position="87"/>
        <end position="233"/>
    </location>
</feature>
<dbReference type="HOGENOM" id="CLU_1130620_0_0_1"/>
<dbReference type="AlphaFoldDB" id="B8B137"/>
<feature type="compositionally biased region" description="Basic residues" evidence="1">
    <location>
        <begin position="157"/>
        <end position="170"/>
    </location>
</feature>
<sequence length="246" mass="26196">MAAAQRNGVNVPRDAVRVAADRPVQLPREQGSGLNWNGFRLSRKHSMKQPTIAASWQALHSADSCQTNTPPPQISLNTHTAAVENTRTTGWTDEARISPSPPRTARTRGPVPAPPLPLLGEGEDGGGGGGRGVGGEREVGAGQVGSRGGGGRERGRGSRRNPTQKKKQKPVAKQLCKPDGDQGRSKNIKVRPPGREVTTRPMPMPAHNWAGISPKERDKKATPPRGKRHPQALNPMLGVIIAQLIG</sequence>
<accession>B8B137</accession>
<protein>
    <submittedName>
        <fullName evidence="2">Uncharacterized protein</fullName>
    </submittedName>
</protein>
<dbReference type="EMBL" id="CM000131">
    <property type="protein sequence ID" value="EEC80487.1"/>
    <property type="molecule type" value="Genomic_DNA"/>
</dbReference>
<reference evidence="2 3" key="1">
    <citation type="journal article" date="2005" name="PLoS Biol.">
        <title>The genomes of Oryza sativa: a history of duplications.</title>
        <authorList>
            <person name="Yu J."/>
            <person name="Wang J."/>
            <person name="Lin W."/>
            <person name="Li S."/>
            <person name="Li H."/>
            <person name="Zhou J."/>
            <person name="Ni P."/>
            <person name="Dong W."/>
            <person name="Hu S."/>
            <person name="Zeng C."/>
            <person name="Zhang J."/>
            <person name="Zhang Y."/>
            <person name="Li R."/>
            <person name="Xu Z."/>
            <person name="Li S."/>
            <person name="Li X."/>
            <person name="Zheng H."/>
            <person name="Cong L."/>
            <person name="Lin L."/>
            <person name="Yin J."/>
            <person name="Geng J."/>
            <person name="Li G."/>
            <person name="Shi J."/>
            <person name="Liu J."/>
            <person name="Lv H."/>
            <person name="Li J."/>
            <person name="Wang J."/>
            <person name="Deng Y."/>
            <person name="Ran L."/>
            <person name="Shi X."/>
            <person name="Wang X."/>
            <person name="Wu Q."/>
            <person name="Li C."/>
            <person name="Ren X."/>
            <person name="Wang J."/>
            <person name="Wang X."/>
            <person name="Li D."/>
            <person name="Liu D."/>
            <person name="Zhang X."/>
            <person name="Ji Z."/>
            <person name="Zhao W."/>
            <person name="Sun Y."/>
            <person name="Zhang Z."/>
            <person name="Bao J."/>
            <person name="Han Y."/>
            <person name="Dong L."/>
            <person name="Ji J."/>
            <person name="Chen P."/>
            <person name="Wu S."/>
            <person name="Liu J."/>
            <person name="Xiao Y."/>
            <person name="Bu D."/>
            <person name="Tan J."/>
            <person name="Yang L."/>
            <person name="Ye C."/>
            <person name="Zhang J."/>
            <person name="Xu J."/>
            <person name="Zhou Y."/>
            <person name="Yu Y."/>
            <person name="Zhang B."/>
            <person name="Zhuang S."/>
            <person name="Wei H."/>
            <person name="Liu B."/>
            <person name="Lei M."/>
            <person name="Yu H."/>
            <person name="Li Y."/>
            <person name="Xu H."/>
            <person name="Wei S."/>
            <person name="He X."/>
            <person name="Fang L."/>
            <person name="Zhang Z."/>
            <person name="Zhang Y."/>
            <person name="Huang X."/>
            <person name="Su Z."/>
            <person name="Tong W."/>
            <person name="Li J."/>
            <person name="Tong Z."/>
            <person name="Li S."/>
            <person name="Ye J."/>
            <person name="Wang L."/>
            <person name="Fang L."/>
            <person name="Lei T."/>
            <person name="Chen C."/>
            <person name="Chen H."/>
            <person name="Xu Z."/>
            <person name="Li H."/>
            <person name="Huang H."/>
            <person name="Zhang F."/>
            <person name="Xu H."/>
            <person name="Li N."/>
            <person name="Zhao C."/>
            <person name="Li S."/>
            <person name="Dong L."/>
            <person name="Huang Y."/>
            <person name="Li L."/>
            <person name="Xi Y."/>
            <person name="Qi Q."/>
            <person name="Li W."/>
            <person name="Zhang B."/>
            <person name="Hu W."/>
            <person name="Zhang Y."/>
            <person name="Tian X."/>
            <person name="Jiao Y."/>
            <person name="Liang X."/>
            <person name="Jin J."/>
            <person name="Gao L."/>
            <person name="Zheng W."/>
            <person name="Hao B."/>
            <person name="Liu S."/>
            <person name="Wang W."/>
            <person name="Yuan L."/>
            <person name="Cao M."/>
            <person name="McDermott J."/>
            <person name="Samudrala R."/>
            <person name="Wang J."/>
            <person name="Wong G.K."/>
            <person name="Yang H."/>
        </authorList>
    </citation>
    <scope>NUCLEOTIDE SEQUENCE [LARGE SCALE GENOMIC DNA]</scope>
    <source>
        <strain evidence="3">cv. 93-11</strain>
    </source>
</reference>
<name>B8B137_ORYSI</name>
<evidence type="ECO:0000313" key="2">
    <source>
        <dbReference type="EMBL" id="EEC80487.1"/>
    </source>
</evidence>
<keyword evidence="3" id="KW-1185">Reference proteome</keyword>
<proteinExistence type="predicted"/>
<dbReference type="Gramene" id="BGIOSGA021355-TA">
    <property type="protein sequence ID" value="BGIOSGA021355-PA"/>
    <property type="gene ID" value="BGIOSGA021355"/>
</dbReference>
<evidence type="ECO:0000313" key="3">
    <source>
        <dbReference type="Proteomes" id="UP000007015"/>
    </source>
</evidence>
<organism evidence="2 3">
    <name type="scientific">Oryza sativa subsp. indica</name>
    <name type="common">Rice</name>
    <dbReference type="NCBI Taxonomy" id="39946"/>
    <lineage>
        <taxon>Eukaryota</taxon>
        <taxon>Viridiplantae</taxon>
        <taxon>Streptophyta</taxon>
        <taxon>Embryophyta</taxon>
        <taxon>Tracheophyta</taxon>
        <taxon>Spermatophyta</taxon>
        <taxon>Magnoliopsida</taxon>
        <taxon>Liliopsida</taxon>
        <taxon>Poales</taxon>
        <taxon>Poaceae</taxon>
        <taxon>BOP clade</taxon>
        <taxon>Oryzoideae</taxon>
        <taxon>Oryzeae</taxon>
        <taxon>Oryzinae</taxon>
        <taxon>Oryza</taxon>
        <taxon>Oryza sativa</taxon>
    </lineage>
</organism>
<evidence type="ECO:0000256" key="1">
    <source>
        <dbReference type="SAM" id="MobiDB-lite"/>
    </source>
</evidence>